<evidence type="ECO:0000313" key="1">
    <source>
        <dbReference type="EMBL" id="KAF9651183.1"/>
    </source>
</evidence>
<reference evidence="1" key="1">
    <citation type="submission" date="2019-10" db="EMBL/GenBank/DDBJ databases">
        <authorList>
            <consortium name="DOE Joint Genome Institute"/>
            <person name="Kuo A."/>
            <person name="Miyauchi S."/>
            <person name="Kiss E."/>
            <person name="Drula E."/>
            <person name="Kohler A."/>
            <person name="Sanchez-Garcia M."/>
            <person name="Andreopoulos B."/>
            <person name="Barry K.W."/>
            <person name="Bonito G."/>
            <person name="Buee M."/>
            <person name="Carver A."/>
            <person name="Chen C."/>
            <person name="Cichocki N."/>
            <person name="Clum A."/>
            <person name="Culley D."/>
            <person name="Crous P.W."/>
            <person name="Fauchery L."/>
            <person name="Girlanda M."/>
            <person name="Hayes R."/>
            <person name="Keri Z."/>
            <person name="Labutti K."/>
            <person name="Lipzen A."/>
            <person name="Lombard V."/>
            <person name="Magnuson J."/>
            <person name="Maillard F."/>
            <person name="Morin E."/>
            <person name="Murat C."/>
            <person name="Nolan M."/>
            <person name="Ohm R."/>
            <person name="Pangilinan J."/>
            <person name="Pereira M."/>
            <person name="Perotto S."/>
            <person name="Peter M."/>
            <person name="Riley R."/>
            <person name="Sitrit Y."/>
            <person name="Stielow B."/>
            <person name="Szollosi G."/>
            <person name="Zifcakova L."/>
            <person name="Stursova M."/>
            <person name="Spatafora J.W."/>
            <person name="Tedersoo L."/>
            <person name="Vaario L.-M."/>
            <person name="Yamada A."/>
            <person name="Yan M."/>
            <person name="Wang P."/>
            <person name="Xu J."/>
            <person name="Bruns T."/>
            <person name="Baldrian P."/>
            <person name="Vilgalys R."/>
            <person name="Henrissat B."/>
            <person name="Grigoriev I.V."/>
            <person name="Hibbett D."/>
            <person name="Nagy L.G."/>
            <person name="Martin F.M."/>
        </authorList>
    </citation>
    <scope>NUCLEOTIDE SEQUENCE</scope>
    <source>
        <strain evidence="1">P2</strain>
    </source>
</reference>
<dbReference type="Proteomes" id="UP000886501">
    <property type="component" value="Unassembled WGS sequence"/>
</dbReference>
<proteinExistence type="predicted"/>
<comment type="caution">
    <text evidence="1">The sequence shown here is derived from an EMBL/GenBank/DDBJ whole genome shotgun (WGS) entry which is preliminary data.</text>
</comment>
<dbReference type="EMBL" id="MU117977">
    <property type="protein sequence ID" value="KAF9651183.1"/>
    <property type="molecule type" value="Genomic_DNA"/>
</dbReference>
<sequence length="201" mass="22323">MPQLPPENSGLRRQSIRHSTYETAPPSPQSLAHPPAQHGSSRDYSHHNTADYLGRFHTLPPRKDPESPHYEPADIFGGTHTNVWPAYNKISQEFDEKRLAKWNKDLDVLLIFAALFSAIVTAFLVRALDSLGPNYQQQSTLLLHQLLNGQDPSLANISDPTVPFSPPGFAIVVNCLWFASLSASLGASFGAMVCKEWLTEY</sequence>
<feature type="non-terminal residue" evidence="1">
    <location>
        <position position="201"/>
    </location>
</feature>
<organism evidence="1 2">
    <name type="scientific">Thelephora ganbajun</name>
    <name type="common">Ganba fungus</name>
    <dbReference type="NCBI Taxonomy" id="370292"/>
    <lineage>
        <taxon>Eukaryota</taxon>
        <taxon>Fungi</taxon>
        <taxon>Dikarya</taxon>
        <taxon>Basidiomycota</taxon>
        <taxon>Agaricomycotina</taxon>
        <taxon>Agaricomycetes</taxon>
        <taxon>Thelephorales</taxon>
        <taxon>Thelephoraceae</taxon>
        <taxon>Thelephora</taxon>
    </lineage>
</organism>
<protein>
    <submittedName>
        <fullName evidence="1">Uncharacterized protein</fullName>
    </submittedName>
</protein>
<reference evidence="1" key="2">
    <citation type="journal article" date="2020" name="Nat. Commun.">
        <title>Large-scale genome sequencing of mycorrhizal fungi provides insights into the early evolution of symbiotic traits.</title>
        <authorList>
            <person name="Miyauchi S."/>
            <person name="Kiss E."/>
            <person name="Kuo A."/>
            <person name="Drula E."/>
            <person name="Kohler A."/>
            <person name="Sanchez-Garcia M."/>
            <person name="Morin E."/>
            <person name="Andreopoulos B."/>
            <person name="Barry K.W."/>
            <person name="Bonito G."/>
            <person name="Buee M."/>
            <person name="Carver A."/>
            <person name="Chen C."/>
            <person name="Cichocki N."/>
            <person name="Clum A."/>
            <person name="Culley D."/>
            <person name="Crous P.W."/>
            <person name="Fauchery L."/>
            <person name="Girlanda M."/>
            <person name="Hayes R.D."/>
            <person name="Keri Z."/>
            <person name="LaButti K."/>
            <person name="Lipzen A."/>
            <person name="Lombard V."/>
            <person name="Magnuson J."/>
            <person name="Maillard F."/>
            <person name="Murat C."/>
            <person name="Nolan M."/>
            <person name="Ohm R.A."/>
            <person name="Pangilinan J."/>
            <person name="Pereira M.F."/>
            <person name="Perotto S."/>
            <person name="Peter M."/>
            <person name="Pfister S."/>
            <person name="Riley R."/>
            <person name="Sitrit Y."/>
            <person name="Stielow J.B."/>
            <person name="Szollosi G."/>
            <person name="Zifcakova L."/>
            <person name="Stursova M."/>
            <person name="Spatafora J.W."/>
            <person name="Tedersoo L."/>
            <person name="Vaario L.M."/>
            <person name="Yamada A."/>
            <person name="Yan M."/>
            <person name="Wang P."/>
            <person name="Xu J."/>
            <person name="Bruns T."/>
            <person name="Baldrian P."/>
            <person name="Vilgalys R."/>
            <person name="Dunand C."/>
            <person name="Henrissat B."/>
            <person name="Grigoriev I.V."/>
            <person name="Hibbett D."/>
            <person name="Nagy L.G."/>
            <person name="Martin F.M."/>
        </authorList>
    </citation>
    <scope>NUCLEOTIDE SEQUENCE</scope>
    <source>
        <strain evidence="1">P2</strain>
    </source>
</reference>
<accession>A0ACB6ZP11</accession>
<gene>
    <name evidence="1" type="ORF">BDM02DRAFT_3091554</name>
</gene>
<name>A0ACB6ZP11_THEGA</name>
<keyword evidence="2" id="KW-1185">Reference proteome</keyword>
<evidence type="ECO:0000313" key="2">
    <source>
        <dbReference type="Proteomes" id="UP000886501"/>
    </source>
</evidence>